<dbReference type="InterPro" id="IPR035919">
    <property type="entry name" value="EAL_sf"/>
</dbReference>
<dbReference type="Gene3D" id="3.20.20.450">
    <property type="entry name" value="EAL domain"/>
    <property type="match status" value="1"/>
</dbReference>
<accession>A0ABW3G9K8</accession>
<evidence type="ECO:0000259" key="1">
    <source>
        <dbReference type="PROSITE" id="PS50883"/>
    </source>
</evidence>
<feature type="domain" description="EAL" evidence="1">
    <location>
        <begin position="1"/>
        <end position="251"/>
    </location>
</feature>
<dbReference type="Pfam" id="PF00563">
    <property type="entry name" value="EAL"/>
    <property type="match status" value="1"/>
</dbReference>
<dbReference type="RefSeq" id="WP_253646404.1">
    <property type="nucleotide sequence ID" value="NZ_BAAAMO010000002.1"/>
</dbReference>
<dbReference type="PROSITE" id="PS50883">
    <property type="entry name" value="EAL"/>
    <property type="match status" value="1"/>
</dbReference>
<dbReference type="SMART" id="SM00052">
    <property type="entry name" value="EAL"/>
    <property type="match status" value="1"/>
</dbReference>
<name>A0ABW3G9K8_9NOCA</name>
<gene>
    <name evidence="2" type="ORF">ACFQ04_07905</name>
</gene>
<proteinExistence type="predicted"/>
<dbReference type="SUPFAM" id="SSF141868">
    <property type="entry name" value="EAL domain-like"/>
    <property type="match status" value="1"/>
</dbReference>
<organism evidence="2 3">
    <name type="scientific">Williamsia deligens</name>
    <dbReference type="NCBI Taxonomy" id="321325"/>
    <lineage>
        <taxon>Bacteria</taxon>
        <taxon>Bacillati</taxon>
        <taxon>Actinomycetota</taxon>
        <taxon>Actinomycetes</taxon>
        <taxon>Mycobacteriales</taxon>
        <taxon>Nocardiaceae</taxon>
        <taxon>Williamsia</taxon>
    </lineage>
</organism>
<dbReference type="PANTHER" id="PTHR33121:SF76">
    <property type="entry name" value="SIGNALING PROTEIN"/>
    <property type="match status" value="1"/>
</dbReference>
<sequence length="409" mass="43289">MRSVGSGVSAILRDPSGVQPVFQPVVELATGRTVGHEALARWPGSPEVSPLEAFDAARRGGSAAAMDWWCRRRAVEGAHRHGRGHHLFVNVEPDCLGTTPPWGPTPSLADLDGSRSGIQLVLELTERTLMHDPVAVIAGVERARALGFGIALDDVGAIPECLGLLDLVAPDVVKLDRSITQMSGHGVDAAQAISAAGDLARRRGTTILAEGVETLEHEMTARAMGATLAQGYRYGRPTKSRSAPSRLARTTVVDPTRGRMRSLMTILDDAPSAVGDAHEALAACDLVESMAATEHHDGCVVTAMHGARHLSAELARRYRLLGDRHVLVGISAPGLGRAPRPGVRGPRTPELAHHDAFAVASIGVAHAIAVIAAPIDPDQPTQRVRWCVTTDRDVVADAARRITADLAPR</sequence>
<keyword evidence="3" id="KW-1185">Reference proteome</keyword>
<dbReference type="Proteomes" id="UP001597068">
    <property type="component" value="Unassembled WGS sequence"/>
</dbReference>
<evidence type="ECO:0000313" key="2">
    <source>
        <dbReference type="EMBL" id="MFD0925661.1"/>
    </source>
</evidence>
<dbReference type="PANTHER" id="PTHR33121">
    <property type="entry name" value="CYCLIC DI-GMP PHOSPHODIESTERASE PDEF"/>
    <property type="match status" value="1"/>
</dbReference>
<dbReference type="CDD" id="cd01948">
    <property type="entry name" value="EAL"/>
    <property type="match status" value="1"/>
</dbReference>
<protein>
    <submittedName>
        <fullName evidence="2">EAL domain-containing protein</fullName>
    </submittedName>
</protein>
<dbReference type="InterPro" id="IPR001633">
    <property type="entry name" value="EAL_dom"/>
</dbReference>
<comment type="caution">
    <text evidence="2">The sequence shown here is derived from an EMBL/GenBank/DDBJ whole genome shotgun (WGS) entry which is preliminary data.</text>
</comment>
<dbReference type="EMBL" id="JBHTIL010000001">
    <property type="protein sequence ID" value="MFD0925661.1"/>
    <property type="molecule type" value="Genomic_DNA"/>
</dbReference>
<reference evidence="3" key="1">
    <citation type="journal article" date="2019" name="Int. J. Syst. Evol. Microbiol.">
        <title>The Global Catalogue of Microorganisms (GCM) 10K type strain sequencing project: providing services to taxonomists for standard genome sequencing and annotation.</title>
        <authorList>
            <consortium name="The Broad Institute Genomics Platform"/>
            <consortium name="The Broad Institute Genome Sequencing Center for Infectious Disease"/>
            <person name="Wu L."/>
            <person name="Ma J."/>
        </authorList>
    </citation>
    <scope>NUCLEOTIDE SEQUENCE [LARGE SCALE GENOMIC DNA]</scope>
    <source>
        <strain evidence="3">CCUG 50873</strain>
    </source>
</reference>
<dbReference type="InterPro" id="IPR050706">
    <property type="entry name" value="Cyclic-di-GMP_PDE-like"/>
</dbReference>
<evidence type="ECO:0000313" key="3">
    <source>
        <dbReference type="Proteomes" id="UP001597068"/>
    </source>
</evidence>